<dbReference type="OrthoDB" id="3172239at2759"/>
<organism evidence="1 2">
    <name type="scientific">Botryobasidium botryosum (strain FD-172 SS1)</name>
    <dbReference type="NCBI Taxonomy" id="930990"/>
    <lineage>
        <taxon>Eukaryota</taxon>
        <taxon>Fungi</taxon>
        <taxon>Dikarya</taxon>
        <taxon>Basidiomycota</taxon>
        <taxon>Agaricomycotina</taxon>
        <taxon>Agaricomycetes</taxon>
        <taxon>Cantharellales</taxon>
        <taxon>Botryobasidiaceae</taxon>
        <taxon>Botryobasidium</taxon>
    </lineage>
</organism>
<keyword evidence="2" id="KW-1185">Reference proteome</keyword>
<evidence type="ECO:0000313" key="2">
    <source>
        <dbReference type="Proteomes" id="UP000027195"/>
    </source>
</evidence>
<proteinExistence type="predicted"/>
<protein>
    <submittedName>
        <fullName evidence="1">Uncharacterized protein</fullName>
    </submittedName>
</protein>
<reference evidence="2" key="1">
    <citation type="journal article" date="2014" name="Proc. Natl. Acad. Sci. U.S.A.">
        <title>Extensive sampling of basidiomycete genomes demonstrates inadequacy of the white-rot/brown-rot paradigm for wood decay fungi.</title>
        <authorList>
            <person name="Riley R."/>
            <person name="Salamov A.A."/>
            <person name="Brown D.W."/>
            <person name="Nagy L.G."/>
            <person name="Floudas D."/>
            <person name="Held B.W."/>
            <person name="Levasseur A."/>
            <person name="Lombard V."/>
            <person name="Morin E."/>
            <person name="Otillar R."/>
            <person name="Lindquist E.A."/>
            <person name="Sun H."/>
            <person name="LaButti K.M."/>
            <person name="Schmutz J."/>
            <person name="Jabbour D."/>
            <person name="Luo H."/>
            <person name="Baker S.E."/>
            <person name="Pisabarro A.G."/>
            <person name="Walton J.D."/>
            <person name="Blanchette R.A."/>
            <person name="Henrissat B."/>
            <person name="Martin F."/>
            <person name="Cullen D."/>
            <person name="Hibbett D.S."/>
            <person name="Grigoriev I.V."/>
        </authorList>
    </citation>
    <scope>NUCLEOTIDE SEQUENCE [LARGE SCALE GENOMIC DNA]</scope>
    <source>
        <strain evidence="2">FD-172 SS1</strain>
    </source>
</reference>
<gene>
    <name evidence="1" type="ORF">BOTBODRAFT_176101</name>
</gene>
<sequence length="249" mass="28223">MEYAKKTLSTKSLHLLNELIDSVRDKDTMISGSSSQLKGIWEEEARFGTIADVMHAEAARLRTKVNQLVSTSVALPTEILAYIFELGAREDIEHRLHVPAFSRTVSHVCRYWRKISIGFPALWTLFHPLLPPEVTSRAKGSLLDFVILPRYIWVTHGPSDLPAFGEQLVRARSLRLTFSKALYAGDLELMSFPAPHLTSLLIDSTMDWIDYNNLPERPFSGHHPRLTEVSIRNFSMGWSIPILSNLLTL</sequence>
<dbReference type="InParanoid" id="A0A067MM69"/>
<dbReference type="Gene3D" id="1.20.1280.50">
    <property type="match status" value="1"/>
</dbReference>
<dbReference type="EMBL" id="KL198047">
    <property type="protein sequence ID" value="KDQ12977.1"/>
    <property type="molecule type" value="Genomic_DNA"/>
</dbReference>
<dbReference type="HOGENOM" id="CLU_1115600_0_0_1"/>
<accession>A0A067MM69</accession>
<name>A0A067MM69_BOTB1</name>
<dbReference type="Proteomes" id="UP000027195">
    <property type="component" value="Unassembled WGS sequence"/>
</dbReference>
<dbReference type="AlphaFoldDB" id="A0A067MM69"/>
<evidence type="ECO:0000313" key="1">
    <source>
        <dbReference type="EMBL" id="KDQ12977.1"/>
    </source>
</evidence>